<accession>A0A421BJJ0</accession>
<gene>
    <name evidence="2" type="ORF">DYS74_17080</name>
</gene>
<evidence type="ECO:0000313" key="2">
    <source>
        <dbReference type="EMBL" id="RLL62185.1"/>
    </source>
</evidence>
<dbReference type="AlphaFoldDB" id="A0A421BJJ0"/>
<name>A0A421BJJ0_9RHOB</name>
<proteinExistence type="predicted"/>
<dbReference type="EMBL" id="RCHI01000023">
    <property type="protein sequence ID" value="RLL62185.1"/>
    <property type="molecule type" value="Genomic_DNA"/>
</dbReference>
<keyword evidence="3" id="KW-1185">Reference proteome</keyword>
<sequence>MKMTCTLGAGAVALALAAPPARAIDVGPADYTILPSGTALAMLYLQHLSADSLEVNGTAVPGSSFEANVGILRGLYYTAFGDLPAAYHLVIPFAEIGTARIGGADQPTTSGLGDTTLGLTVWPVQPDAPETGTSFGVSLFATLPTGGHEAGRIGIGEGTWSLTPQIGVIQGLGGGFFFDGALDVAFQGDHTEAGAEQSRRPSWQLQAMLRKQWGPATSLTVGYSGQRGGEQKVDGVETGLKTHRDQLRLYLTHFVDPTTQIQGMLARDFNVEGGFKYDSAVQLRLVKVF</sequence>
<comment type="caution">
    <text evidence="2">The sequence shown here is derived from an EMBL/GenBank/DDBJ whole genome shotgun (WGS) entry which is preliminary data.</text>
</comment>
<feature type="chain" id="PRO_5018991846" evidence="1">
    <location>
        <begin position="24"/>
        <end position="289"/>
    </location>
</feature>
<dbReference type="InterPro" id="IPR025737">
    <property type="entry name" value="FApF"/>
</dbReference>
<feature type="signal peptide" evidence="1">
    <location>
        <begin position="1"/>
        <end position="23"/>
    </location>
</feature>
<protein>
    <submittedName>
        <fullName evidence="2">Transporter</fullName>
    </submittedName>
</protein>
<dbReference type="Proteomes" id="UP000279673">
    <property type="component" value="Unassembled WGS sequence"/>
</dbReference>
<dbReference type="Pfam" id="PF13557">
    <property type="entry name" value="Phenol_MetA_deg"/>
    <property type="match status" value="1"/>
</dbReference>
<reference evidence="2 3" key="1">
    <citation type="submission" date="2018-10" db="EMBL/GenBank/DDBJ databases">
        <title>Rhodobacter sp . BO-81.</title>
        <authorList>
            <person name="Im W.T."/>
        </authorList>
    </citation>
    <scope>NUCLEOTIDE SEQUENCE [LARGE SCALE GENOMIC DNA]</scope>
    <source>
        <strain evidence="2 3">BO-81</strain>
    </source>
</reference>
<evidence type="ECO:0000313" key="3">
    <source>
        <dbReference type="Proteomes" id="UP000279673"/>
    </source>
</evidence>
<dbReference type="RefSeq" id="WP_121534872.1">
    <property type="nucleotide sequence ID" value="NZ_RCHI01000023.1"/>
</dbReference>
<keyword evidence="1" id="KW-0732">Signal</keyword>
<organism evidence="2 3">
    <name type="scientific">Paenirhodobacter hankyongi</name>
    <dbReference type="NCBI Taxonomy" id="2294033"/>
    <lineage>
        <taxon>Bacteria</taxon>
        <taxon>Pseudomonadati</taxon>
        <taxon>Pseudomonadota</taxon>
        <taxon>Alphaproteobacteria</taxon>
        <taxon>Rhodobacterales</taxon>
        <taxon>Rhodobacter group</taxon>
        <taxon>Paenirhodobacter</taxon>
    </lineage>
</organism>
<evidence type="ECO:0000256" key="1">
    <source>
        <dbReference type="SAM" id="SignalP"/>
    </source>
</evidence>